<evidence type="ECO:0000313" key="2">
    <source>
        <dbReference type="EMBL" id="MPN37589.1"/>
    </source>
</evidence>
<feature type="compositionally biased region" description="Basic and acidic residues" evidence="1">
    <location>
        <begin position="17"/>
        <end position="31"/>
    </location>
</feature>
<sequence length="50" mass="5424">MALNNMGGKWANSSKAPTDKDGNPMPDDRSKATKFKYVAGKLLEDATSKH</sequence>
<dbReference type="AlphaFoldDB" id="A0A645HHB7"/>
<organism evidence="2">
    <name type="scientific">bioreactor metagenome</name>
    <dbReference type="NCBI Taxonomy" id="1076179"/>
    <lineage>
        <taxon>unclassified sequences</taxon>
        <taxon>metagenomes</taxon>
        <taxon>ecological metagenomes</taxon>
    </lineage>
</organism>
<accession>A0A645HHB7</accession>
<feature type="region of interest" description="Disordered" evidence="1">
    <location>
        <begin position="1"/>
        <end position="32"/>
    </location>
</feature>
<name>A0A645HHB7_9ZZZZ</name>
<protein>
    <submittedName>
        <fullName evidence="2">Uncharacterized protein</fullName>
    </submittedName>
</protein>
<gene>
    <name evidence="2" type="ORF">SDC9_185109</name>
</gene>
<evidence type="ECO:0000256" key="1">
    <source>
        <dbReference type="SAM" id="MobiDB-lite"/>
    </source>
</evidence>
<dbReference type="EMBL" id="VSSQ01092323">
    <property type="protein sequence ID" value="MPN37589.1"/>
    <property type="molecule type" value="Genomic_DNA"/>
</dbReference>
<comment type="caution">
    <text evidence="2">The sequence shown here is derived from an EMBL/GenBank/DDBJ whole genome shotgun (WGS) entry which is preliminary data.</text>
</comment>
<reference evidence="2" key="1">
    <citation type="submission" date="2019-08" db="EMBL/GenBank/DDBJ databases">
        <authorList>
            <person name="Kucharzyk K."/>
            <person name="Murdoch R.W."/>
            <person name="Higgins S."/>
            <person name="Loffler F."/>
        </authorList>
    </citation>
    <scope>NUCLEOTIDE SEQUENCE</scope>
</reference>
<proteinExistence type="predicted"/>